<reference evidence="2" key="1">
    <citation type="submission" date="2021-04" db="EMBL/GenBank/DDBJ databases">
        <title>Proteiniclasticum sedimins sp. nov., an obligate anaerobic bacterium isolated from anaerobic sludge.</title>
        <authorList>
            <person name="Liu J."/>
        </authorList>
    </citation>
    <scope>NUCLEOTIDE SEQUENCE</scope>
    <source>
        <strain evidence="2">BAD-10</strain>
    </source>
</reference>
<name>A0A941HQJ4_9CLOT</name>
<dbReference type="GO" id="GO:0016746">
    <property type="term" value="F:acyltransferase activity"/>
    <property type="evidence" value="ECO:0007669"/>
    <property type="project" value="UniProtKB-KW"/>
</dbReference>
<evidence type="ECO:0000259" key="1">
    <source>
        <dbReference type="SMART" id="SM00563"/>
    </source>
</evidence>
<sequence>MTLTRGDRLHWGLKPLVRLYLNQKFHLQILENPLESLEGPYLLLGHHVTAFDPLMANLLSARLIRFVASDVNYDAPVKKFFLEHLEAIPFSKNHADSKAVRLLLKHVEAGHPVGLYPEGGRNWDGETERLIPSTAKLVKLLKVPVYQIRSFGGYLSKPRWASHFRKGKLQLAVRKILDPEEIRIKSAEEIRILLEEALAYNEYDWQRKARIPFLGKQRAEHIQRLLYLCPQCGSWNTQKSQGNAFQCTACGLHHEVDVYGFLQGSGPFADAAAWNRWQRVALGDLLEKGFTFENPELSLEVIPEGRPRTKEKITLIFQRDHLTLKRPSSEEILRFEDLGSLSITLLDVVEFYQGTTKYRLVFEPEKHMSVKLFYDLLALLLMKGSV</sequence>
<feature type="domain" description="Phospholipid/glycerol acyltransferase" evidence="1">
    <location>
        <begin position="41"/>
        <end position="153"/>
    </location>
</feature>
<organism evidence="2 3">
    <name type="scientific">Proteiniclasticum sediminis</name>
    <dbReference type="NCBI Taxonomy" id="2804028"/>
    <lineage>
        <taxon>Bacteria</taxon>
        <taxon>Bacillati</taxon>
        <taxon>Bacillota</taxon>
        <taxon>Clostridia</taxon>
        <taxon>Eubacteriales</taxon>
        <taxon>Clostridiaceae</taxon>
        <taxon>Proteiniclasticum</taxon>
    </lineage>
</organism>
<protein>
    <submittedName>
        <fullName evidence="2">1-acyl-sn-glycerol-3-phosphate acyltransferase</fullName>
    </submittedName>
</protein>
<dbReference type="InterPro" id="IPR002123">
    <property type="entry name" value="Plipid/glycerol_acylTrfase"/>
</dbReference>
<dbReference type="AlphaFoldDB" id="A0A941HQJ4"/>
<comment type="caution">
    <text evidence="2">The sequence shown here is derived from an EMBL/GenBank/DDBJ whole genome shotgun (WGS) entry which is preliminary data.</text>
</comment>
<keyword evidence="3" id="KW-1185">Reference proteome</keyword>
<keyword evidence="2" id="KW-0808">Transferase</keyword>
<dbReference type="Pfam" id="PF01553">
    <property type="entry name" value="Acyltransferase"/>
    <property type="match status" value="1"/>
</dbReference>
<dbReference type="Proteomes" id="UP000675379">
    <property type="component" value="Unassembled WGS sequence"/>
</dbReference>
<proteinExistence type="predicted"/>
<gene>
    <name evidence="2" type="ORF">KCG48_06910</name>
</gene>
<evidence type="ECO:0000313" key="3">
    <source>
        <dbReference type="Proteomes" id="UP000675379"/>
    </source>
</evidence>
<evidence type="ECO:0000313" key="2">
    <source>
        <dbReference type="EMBL" id="MBR0576070.1"/>
    </source>
</evidence>
<dbReference type="CDD" id="cd07989">
    <property type="entry name" value="LPLAT_AGPAT-like"/>
    <property type="match status" value="1"/>
</dbReference>
<dbReference type="RefSeq" id="WP_211800833.1">
    <property type="nucleotide sequence ID" value="NZ_JAGSCS010000007.1"/>
</dbReference>
<dbReference type="EMBL" id="JAGSCS010000007">
    <property type="protein sequence ID" value="MBR0576070.1"/>
    <property type="molecule type" value="Genomic_DNA"/>
</dbReference>
<dbReference type="SUPFAM" id="SSF69593">
    <property type="entry name" value="Glycerol-3-phosphate (1)-acyltransferase"/>
    <property type="match status" value="1"/>
</dbReference>
<accession>A0A941HQJ4</accession>
<keyword evidence="2" id="KW-0012">Acyltransferase</keyword>
<dbReference type="SMART" id="SM00563">
    <property type="entry name" value="PlsC"/>
    <property type="match status" value="1"/>
</dbReference>